<keyword evidence="1" id="KW-0347">Helicase</keyword>
<dbReference type="KEGG" id="ttq:NIES37_51130"/>
<evidence type="ECO:0000313" key="2">
    <source>
        <dbReference type="Proteomes" id="UP000218785"/>
    </source>
</evidence>
<dbReference type="AlphaFoldDB" id="A0A1Z4N5Y9"/>
<organism evidence="1 2">
    <name type="scientific">Tolypothrix tenuis PCC 7101</name>
    <dbReference type="NCBI Taxonomy" id="231146"/>
    <lineage>
        <taxon>Bacteria</taxon>
        <taxon>Bacillati</taxon>
        <taxon>Cyanobacteriota</taxon>
        <taxon>Cyanophyceae</taxon>
        <taxon>Nostocales</taxon>
        <taxon>Tolypothrichaceae</taxon>
        <taxon>Tolypothrix</taxon>
    </lineage>
</organism>
<protein>
    <submittedName>
        <fullName evidence="1">Helicase superfamily protein</fullName>
    </submittedName>
</protein>
<keyword evidence="1" id="KW-0067">ATP-binding</keyword>
<keyword evidence="2" id="KW-1185">Reference proteome</keyword>
<reference evidence="1 2" key="1">
    <citation type="submission" date="2017-06" db="EMBL/GenBank/DDBJ databases">
        <title>Genome sequencing of cyanobaciteial culture collection at National Institute for Environmental Studies (NIES).</title>
        <authorList>
            <person name="Hirose Y."/>
            <person name="Shimura Y."/>
            <person name="Fujisawa T."/>
            <person name="Nakamura Y."/>
            <person name="Kawachi M."/>
        </authorList>
    </citation>
    <scope>NUCLEOTIDE SEQUENCE [LARGE SCALE GENOMIC DNA]</scope>
    <source>
        <strain evidence="1 2">NIES-37</strain>
    </source>
</reference>
<dbReference type="EMBL" id="AP018248">
    <property type="protein sequence ID" value="BAZ01115.1"/>
    <property type="molecule type" value="Genomic_DNA"/>
</dbReference>
<proteinExistence type="predicted"/>
<gene>
    <name evidence="1" type="ORF">NIES37_51130</name>
</gene>
<sequence>MSIPNNEDFRNNLVPNLSMSSSSEATSSYICARHLEEWVKGSGVSEQITRLNVKTLEDNEEIAQHLGWKKYKHTAGWWCSGINPRNGLPIVLLFHL</sequence>
<accession>A0A1Z4N5Y9</accession>
<keyword evidence="1" id="KW-0547">Nucleotide-binding</keyword>
<evidence type="ECO:0000313" key="1">
    <source>
        <dbReference type="EMBL" id="BAZ01115.1"/>
    </source>
</evidence>
<dbReference type="GO" id="GO:0004386">
    <property type="term" value="F:helicase activity"/>
    <property type="evidence" value="ECO:0007669"/>
    <property type="project" value="UniProtKB-KW"/>
</dbReference>
<keyword evidence="1" id="KW-0378">Hydrolase</keyword>
<name>A0A1Z4N5Y9_9CYAN</name>
<dbReference type="Proteomes" id="UP000218785">
    <property type="component" value="Chromosome"/>
</dbReference>